<dbReference type="InterPro" id="IPR017850">
    <property type="entry name" value="Alkaline_phosphatase_core_sf"/>
</dbReference>
<dbReference type="Pfam" id="PF00884">
    <property type="entry name" value="Sulfatase"/>
    <property type="match status" value="1"/>
</dbReference>
<dbReference type="OrthoDB" id="9765065at2"/>
<dbReference type="SUPFAM" id="SSF53649">
    <property type="entry name" value="Alkaline phosphatase-like"/>
    <property type="match status" value="1"/>
</dbReference>
<evidence type="ECO:0000313" key="6">
    <source>
        <dbReference type="Proteomes" id="UP000219559"/>
    </source>
</evidence>
<keyword evidence="3" id="KW-0732">Signal</keyword>
<accession>A0A2A4G9E2</accession>
<dbReference type="PANTHER" id="PTHR43751:SF7">
    <property type="entry name" value="ARYLSULPHATASE A"/>
    <property type="match status" value="1"/>
</dbReference>
<dbReference type="PANTHER" id="PTHR43751">
    <property type="entry name" value="SULFATASE"/>
    <property type="match status" value="1"/>
</dbReference>
<dbReference type="Gene3D" id="3.30.1120.10">
    <property type="match status" value="1"/>
</dbReference>
<dbReference type="Proteomes" id="UP000219559">
    <property type="component" value="Unassembled WGS sequence"/>
</dbReference>
<evidence type="ECO:0000256" key="1">
    <source>
        <dbReference type="ARBA" id="ARBA00008779"/>
    </source>
</evidence>
<evidence type="ECO:0000259" key="4">
    <source>
        <dbReference type="Pfam" id="PF00884"/>
    </source>
</evidence>
<dbReference type="PROSITE" id="PS00149">
    <property type="entry name" value="SULFATASE_2"/>
    <property type="match status" value="1"/>
</dbReference>
<evidence type="ECO:0000313" key="5">
    <source>
        <dbReference type="EMBL" id="PCE64375.1"/>
    </source>
</evidence>
<dbReference type="InterPro" id="IPR000917">
    <property type="entry name" value="Sulfatase_N"/>
</dbReference>
<dbReference type="Gene3D" id="3.40.720.10">
    <property type="entry name" value="Alkaline Phosphatase, subunit A"/>
    <property type="match status" value="1"/>
</dbReference>
<dbReference type="InterPro" id="IPR052701">
    <property type="entry name" value="GAG_Ulvan_Degrading_Sulfatases"/>
</dbReference>
<reference evidence="5 6" key="1">
    <citation type="submission" date="2017-04" db="EMBL/GenBank/DDBJ databases">
        <title>A new member of the family Flavobacteriaceae isolated from ascidians.</title>
        <authorList>
            <person name="Chen L."/>
        </authorList>
    </citation>
    <scope>NUCLEOTIDE SEQUENCE [LARGE SCALE GENOMIC DNA]</scope>
    <source>
        <strain evidence="5 6">HQA918</strain>
    </source>
</reference>
<organism evidence="5 6">
    <name type="scientific">Sediminicola luteus</name>
    <dbReference type="NCBI Taxonomy" id="319238"/>
    <lineage>
        <taxon>Bacteria</taxon>
        <taxon>Pseudomonadati</taxon>
        <taxon>Bacteroidota</taxon>
        <taxon>Flavobacteriia</taxon>
        <taxon>Flavobacteriales</taxon>
        <taxon>Flavobacteriaceae</taxon>
        <taxon>Sediminicola</taxon>
    </lineage>
</organism>
<sequence>MGMRSYLFLLLSLLGLSVSVTAQQIHQKPNIVIIYMDDLGFGDVSAYGQGKLQTPNIDRIAQNGILFENGYATSATCTPSRYSLLTGLYPWRNQKAQVLSGDAPLLIDPEPINLPKLLKQAGYRTGVVGKWHLGLGNGQVDWNSNIGPGPNEIGFDDAYIMAATNDRVPNVYVDNGKVEGLNANDPLYTSYKTNFEGEPTGKENPELLKVKYSHGHDGSINNGVSRIGFQKGGKSAQWVDEDMSDLFLEKSIAFIKKVQDRPFFLYYALHQPHVPRVPHKRFVGQSGMGPRGDAILEADWCIGQFLDYLEEAGLHKNTLIIFSSDNGPVLDDGYFDQAAEQLGDHTPWGPYRGGKYSLFEAGTHVPFLVSWPGTVEPGVSEALVSQVDLLASLATLVKVQNPETDSIDILEALMGRSEQGRESLIIEAVGHRTAMRKGDYVLIPPHNGPKKITWGVDMETGFSKALQLYHLPSDPGQQNNLAPSQAAKAQELWAEYKRLIDED</sequence>
<feature type="signal peptide" evidence="3">
    <location>
        <begin position="1"/>
        <end position="22"/>
    </location>
</feature>
<evidence type="ECO:0000256" key="2">
    <source>
        <dbReference type="ARBA" id="ARBA00022801"/>
    </source>
</evidence>
<dbReference type="GO" id="GO:0016787">
    <property type="term" value="F:hydrolase activity"/>
    <property type="evidence" value="ECO:0007669"/>
    <property type="project" value="UniProtKB-KW"/>
</dbReference>
<dbReference type="InterPro" id="IPR024607">
    <property type="entry name" value="Sulfatase_CS"/>
</dbReference>
<gene>
    <name evidence="5" type="ORF">B7P33_08760</name>
</gene>
<dbReference type="EMBL" id="NBWU01000003">
    <property type="protein sequence ID" value="PCE64375.1"/>
    <property type="molecule type" value="Genomic_DNA"/>
</dbReference>
<feature type="chain" id="PRO_5013105134" evidence="3">
    <location>
        <begin position="23"/>
        <end position="503"/>
    </location>
</feature>
<dbReference type="PROSITE" id="PS00523">
    <property type="entry name" value="SULFATASE_1"/>
    <property type="match status" value="1"/>
</dbReference>
<keyword evidence="2" id="KW-0378">Hydrolase</keyword>
<feature type="domain" description="Sulfatase N-terminal" evidence="4">
    <location>
        <begin position="29"/>
        <end position="397"/>
    </location>
</feature>
<proteinExistence type="inferred from homology"/>
<comment type="similarity">
    <text evidence="1">Belongs to the sulfatase family.</text>
</comment>
<protein>
    <submittedName>
        <fullName evidence="5">Arylsulfatase</fullName>
    </submittedName>
</protein>
<dbReference type="AlphaFoldDB" id="A0A2A4G9E2"/>
<keyword evidence="6" id="KW-1185">Reference proteome</keyword>
<dbReference type="CDD" id="cd16143">
    <property type="entry name" value="ARS_like"/>
    <property type="match status" value="1"/>
</dbReference>
<evidence type="ECO:0000256" key="3">
    <source>
        <dbReference type="SAM" id="SignalP"/>
    </source>
</evidence>
<comment type="caution">
    <text evidence="5">The sequence shown here is derived from an EMBL/GenBank/DDBJ whole genome shotgun (WGS) entry which is preliminary data.</text>
</comment>
<name>A0A2A4G9E2_9FLAO</name>